<dbReference type="PANTHER" id="PTHR12126:SF11">
    <property type="entry name" value="NADH DEHYDROGENASE [UBIQUINONE] 1 ALPHA SUBCOMPLEX SUBUNIT 9, MITOCHONDRIAL"/>
    <property type="match status" value="1"/>
</dbReference>
<reference evidence="2 3" key="1">
    <citation type="journal article" date="2014" name="Genome Announc.">
        <title>Draft Genome Sequence of the Iron-Oxidizing, Acidophilic, and Halotolerant 'Thiobacillus prosperus' Type Strain DSM 5130.</title>
        <authorList>
            <person name="Ossandon F.J."/>
            <person name="Cardenas J.P."/>
            <person name="Corbett M."/>
            <person name="Quatrini R."/>
            <person name="Holmes D.S."/>
            <person name="Watkin E."/>
        </authorList>
    </citation>
    <scope>NUCLEOTIDE SEQUENCE [LARGE SCALE GENOMIC DNA]</scope>
    <source>
        <strain evidence="2 3">DSM 5130</strain>
    </source>
</reference>
<gene>
    <name evidence="2" type="ORF">Thpro_021995</name>
</gene>
<dbReference type="AlphaFoldDB" id="A0A1A6C530"/>
<dbReference type="PANTHER" id="PTHR12126">
    <property type="entry name" value="NADH-UBIQUINONE OXIDOREDUCTASE 39 KDA SUBUNIT-RELATED"/>
    <property type="match status" value="1"/>
</dbReference>
<feature type="domain" description="NAD-dependent epimerase/dehydratase" evidence="1">
    <location>
        <begin position="7"/>
        <end position="209"/>
    </location>
</feature>
<dbReference type="Pfam" id="PF01370">
    <property type="entry name" value="Epimerase"/>
    <property type="match status" value="1"/>
</dbReference>
<accession>A0A1A6C530</accession>
<dbReference type="Proteomes" id="UP000029273">
    <property type="component" value="Unassembled WGS sequence"/>
</dbReference>
<evidence type="ECO:0000313" key="2">
    <source>
        <dbReference type="EMBL" id="OBS09667.1"/>
    </source>
</evidence>
<dbReference type="InterPro" id="IPR051207">
    <property type="entry name" value="ComplexI_NDUFA9_subunit"/>
</dbReference>
<dbReference type="InterPro" id="IPR001509">
    <property type="entry name" value="Epimerase_deHydtase"/>
</dbReference>
<dbReference type="OrthoDB" id="9776313at2"/>
<organism evidence="2 3">
    <name type="scientific">Acidihalobacter prosperus</name>
    <dbReference type="NCBI Taxonomy" id="160660"/>
    <lineage>
        <taxon>Bacteria</taxon>
        <taxon>Pseudomonadati</taxon>
        <taxon>Pseudomonadota</taxon>
        <taxon>Gammaproteobacteria</taxon>
        <taxon>Chromatiales</taxon>
        <taxon>Ectothiorhodospiraceae</taxon>
        <taxon>Acidihalobacter</taxon>
    </lineage>
</organism>
<dbReference type="Gene3D" id="3.40.50.720">
    <property type="entry name" value="NAD(P)-binding Rossmann-like Domain"/>
    <property type="match status" value="1"/>
</dbReference>
<proteinExistence type="predicted"/>
<dbReference type="InterPro" id="IPR036291">
    <property type="entry name" value="NAD(P)-bd_dom_sf"/>
</dbReference>
<keyword evidence="3" id="KW-1185">Reference proteome</keyword>
<evidence type="ECO:0000259" key="1">
    <source>
        <dbReference type="Pfam" id="PF01370"/>
    </source>
</evidence>
<evidence type="ECO:0000313" key="3">
    <source>
        <dbReference type="Proteomes" id="UP000029273"/>
    </source>
</evidence>
<sequence length="316" mass="34956">MKLTCVSILGGTGFVGRHLAARLSARGLQLRMPTRHPQRHRDLRLLDGVRLIEADVHDPAQLAKTIEGSEAVINLVGILNERGRDGRGFTQAHVELAKKVLDACQRTGVQRLLHMSALHAQNTPDTSHYLRTKAEAESLVHTLSGPALAVTSLRPSVIFGPGGDFLGRFSKLLEDIPLVFPLACPEARFQPVYVGDVAQAFDHALDDMATHGARIDLCGPRIYTLRELVAYVARLKGLRRRIVGLPDWAARLQARMLERVPGKPFTMDNYRSLTIDSVCAPGAPHCPTSLESIAPRYLGDQDLQRQYDRLRDLGQY</sequence>
<dbReference type="RefSeq" id="WP_065089570.1">
    <property type="nucleotide sequence ID" value="NZ_JQSG02000003.1"/>
</dbReference>
<dbReference type="GO" id="GO:0044877">
    <property type="term" value="F:protein-containing complex binding"/>
    <property type="evidence" value="ECO:0007669"/>
    <property type="project" value="TreeGrafter"/>
</dbReference>
<dbReference type="CDD" id="cd05271">
    <property type="entry name" value="NDUFA9_like_SDR_a"/>
    <property type="match status" value="1"/>
</dbReference>
<dbReference type="EMBL" id="JQSG02000003">
    <property type="protein sequence ID" value="OBS09667.1"/>
    <property type="molecule type" value="Genomic_DNA"/>
</dbReference>
<dbReference type="STRING" id="160660.BJI67_02825"/>
<comment type="caution">
    <text evidence="2">The sequence shown here is derived from an EMBL/GenBank/DDBJ whole genome shotgun (WGS) entry which is preliminary data.</text>
</comment>
<dbReference type="SUPFAM" id="SSF51735">
    <property type="entry name" value="NAD(P)-binding Rossmann-fold domains"/>
    <property type="match status" value="1"/>
</dbReference>
<protein>
    <submittedName>
        <fullName evidence="2">NAD-dependent epimerase/dehydratase</fullName>
    </submittedName>
</protein>
<name>A0A1A6C530_9GAMM</name>